<evidence type="ECO:0000256" key="3">
    <source>
        <dbReference type="ARBA" id="ARBA00006247"/>
    </source>
</evidence>
<dbReference type="Gene3D" id="3.30.70.360">
    <property type="match status" value="1"/>
</dbReference>
<dbReference type="PANTHER" id="PTHR43808">
    <property type="entry name" value="ACETYLORNITHINE DEACETYLASE"/>
    <property type="match status" value="1"/>
</dbReference>
<proteinExistence type="inferred from homology"/>
<reference evidence="7 8" key="1">
    <citation type="submission" date="2022-04" db="EMBL/GenBank/DDBJ databases">
        <title>Gracilibacillus sp. isolated from saltern.</title>
        <authorList>
            <person name="Won M."/>
            <person name="Lee C.-M."/>
            <person name="Woen H.-Y."/>
            <person name="Kwon S.-W."/>
        </authorList>
    </citation>
    <scope>NUCLEOTIDE SEQUENCE [LARGE SCALE GENOMIC DNA]</scope>
    <source>
        <strain evidence="7 8">SSPM10-3</strain>
    </source>
</reference>
<dbReference type="InterPro" id="IPR002933">
    <property type="entry name" value="Peptidase_M20"/>
</dbReference>
<dbReference type="InterPro" id="IPR011650">
    <property type="entry name" value="Peptidase_M20_dimer"/>
</dbReference>
<dbReference type="RefSeq" id="WP_244747419.1">
    <property type="nucleotide sequence ID" value="NZ_CP095071.1"/>
</dbReference>
<organism evidence="7 8">
    <name type="scientific">Gracilibacillus salinarum</name>
    <dbReference type="NCBI Taxonomy" id="2932255"/>
    <lineage>
        <taxon>Bacteria</taxon>
        <taxon>Bacillati</taxon>
        <taxon>Bacillota</taxon>
        <taxon>Bacilli</taxon>
        <taxon>Bacillales</taxon>
        <taxon>Bacillaceae</taxon>
        <taxon>Gracilibacillus</taxon>
    </lineage>
</organism>
<dbReference type="EMBL" id="CP095071">
    <property type="protein sequence ID" value="UOQ86993.1"/>
    <property type="molecule type" value="Genomic_DNA"/>
</dbReference>
<comment type="cofactor">
    <cofactor evidence="1">
        <name>Co(2+)</name>
        <dbReference type="ChEBI" id="CHEBI:48828"/>
    </cofactor>
</comment>
<dbReference type="Pfam" id="PF07687">
    <property type="entry name" value="M20_dimer"/>
    <property type="match status" value="1"/>
</dbReference>
<feature type="domain" description="Peptidase M20 dimerisation" evidence="6">
    <location>
        <begin position="211"/>
        <end position="310"/>
    </location>
</feature>
<name>A0ABY4GRH7_9BACI</name>
<evidence type="ECO:0000259" key="6">
    <source>
        <dbReference type="Pfam" id="PF07687"/>
    </source>
</evidence>
<evidence type="ECO:0000256" key="2">
    <source>
        <dbReference type="ARBA" id="ARBA00001947"/>
    </source>
</evidence>
<evidence type="ECO:0000256" key="4">
    <source>
        <dbReference type="ARBA" id="ARBA00022833"/>
    </source>
</evidence>
<dbReference type="PANTHER" id="PTHR43808:SF25">
    <property type="entry name" value="PEPTIDASE M20 DIMERISATION DOMAIN-CONTAINING PROTEIN"/>
    <property type="match status" value="1"/>
</dbReference>
<evidence type="ECO:0000313" key="7">
    <source>
        <dbReference type="EMBL" id="UOQ86993.1"/>
    </source>
</evidence>
<comment type="cofactor">
    <cofactor evidence="2">
        <name>Zn(2+)</name>
        <dbReference type="ChEBI" id="CHEBI:29105"/>
    </cofactor>
</comment>
<dbReference type="Proteomes" id="UP000831537">
    <property type="component" value="Chromosome"/>
</dbReference>
<evidence type="ECO:0000313" key="8">
    <source>
        <dbReference type="Proteomes" id="UP000831537"/>
    </source>
</evidence>
<dbReference type="InterPro" id="IPR010182">
    <property type="entry name" value="ArgE/DapE"/>
</dbReference>
<protein>
    <submittedName>
        <fullName evidence="7">ArgE/DapE family deacylase</fullName>
    </submittedName>
</protein>
<dbReference type="InterPro" id="IPR050072">
    <property type="entry name" value="Peptidase_M20A"/>
</dbReference>
<keyword evidence="8" id="KW-1185">Reference proteome</keyword>
<accession>A0ABY4GRH7</accession>
<dbReference type="Gene3D" id="3.40.630.10">
    <property type="entry name" value="Zn peptidases"/>
    <property type="match status" value="1"/>
</dbReference>
<evidence type="ECO:0000256" key="1">
    <source>
        <dbReference type="ARBA" id="ARBA00001941"/>
    </source>
</evidence>
<gene>
    <name evidence="7" type="ORF">MUN87_08970</name>
</gene>
<dbReference type="NCBIfam" id="TIGR01910">
    <property type="entry name" value="DapE-ArgE"/>
    <property type="match status" value="1"/>
</dbReference>
<evidence type="ECO:0000256" key="5">
    <source>
        <dbReference type="ARBA" id="ARBA00023285"/>
    </source>
</evidence>
<sequence>MEKKAQVLKWIDDNQAEIIRTLMDLIEIPSVNPWFDEPKELTNEKGVQTYISKKMEELGADVEQWEPNADALKKYEGKAGYYPGRDFTDRPNLAATFKGRGEGNSMLLFGHIDVVKEGSNWIQKPFEPKIIDNRLYGRGAVDMKGGVASMLSAVQALKASNVELDGDIIVGTVVDEEAGGMGALDFIDHGYRADGCILTEPTSLKIAPLCRGILWGKLTIEGRAGHIEMPKASWQDGGAVDAIEKAKFIMKEIDELNKKWAEEKNHPLLPIPCQINISQIKGGEYPTSYANKVELHFNAQYLPSERDENLVGGRVKNEILSFINEISKKDAWLEENPVHVEWQVDADCAETDSDDPFVKQCASSLEQIGQPPVIEGLCFHTDMGWPVNVGIPTVNFGPGDPRMAHHSDEFVSVEEVIEATKMIAVSLIDWCNGQKNYSHEDRR</sequence>
<dbReference type="Pfam" id="PF01546">
    <property type="entry name" value="Peptidase_M20"/>
    <property type="match status" value="1"/>
</dbReference>
<comment type="similarity">
    <text evidence="3">Belongs to the peptidase M20A family.</text>
</comment>
<dbReference type="SUPFAM" id="SSF53187">
    <property type="entry name" value="Zn-dependent exopeptidases"/>
    <property type="match status" value="1"/>
</dbReference>
<keyword evidence="5" id="KW-0170">Cobalt</keyword>
<keyword evidence="4" id="KW-0862">Zinc</keyword>